<dbReference type="GO" id="GO:0003677">
    <property type="term" value="F:DNA binding"/>
    <property type="evidence" value="ECO:0007669"/>
    <property type="project" value="InterPro"/>
</dbReference>
<evidence type="ECO:0000313" key="5">
    <source>
        <dbReference type="Proteomes" id="UP000504603"/>
    </source>
</evidence>
<reference evidence="6" key="1">
    <citation type="submission" date="2025-08" db="UniProtKB">
        <authorList>
            <consortium name="RefSeq"/>
        </authorList>
    </citation>
    <scope>IDENTIFICATION</scope>
    <source>
        <strain evidence="6">OHB3-1</strain>
    </source>
</reference>
<evidence type="ECO:0000256" key="1">
    <source>
        <dbReference type="ARBA" id="ARBA00004123"/>
    </source>
</evidence>
<dbReference type="InterPro" id="IPR052416">
    <property type="entry name" value="GTF3C_component"/>
</dbReference>
<dbReference type="KEGG" id="mcha:111014310"/>
<sequence length="914" mass="101083">MEEHHHPVEVVEPPVPAASTSTGGKRGKRKQPVARQKKEAPGRAKKKPGGASADEEQPTGRLDGVGIKVLEFDHCAENHFRAMDTIAELCGEAEDGDGGIDESDIQRFSSSAFFLREWRFYNYEPKTVKFASDLRGSEGKDGDITINLPQFSSAAVLKNGTPSGAATSLDWRNFVMYVGGPVWALDWCPQVLEKTDALIKCEFIAVSAHPPGSSYHKMGTPLIGRGMVQIWCLVHGTENHEPEPAYATKCKSKPKKDEVSSDLSSQPKRPRGRPPGTKKKGASDLPSQPKRPRGRPKKKQEGSNDNMGDNNQIVQSLSVEYPAGSSNLLEIDGDPKNSEELLLLGNSVERQKSTLQAVSTCNSKDEGPAQKRRVRRKVGTKNHIDDMGTLPFTVNREDGSSTISFQENENVISEYSGEDTLLCNNISKNAEFSIPESVALPRVVLCLAHNGKVAWDLKWKPSNACTTNCKHRMGYLAVLLGNGSLEVWEIPFPHVVKAIYSKFNREGTDPRFVKLKPIFRSTMLKSANIQSIPLTVEWSSTPPYDYLFAGCNDGTVALWKFSANSTCEDTRPLLRFSADTVPIRRVAWAPNESDPESANVVLTASHGGLKFWDLRDPFRPLWDIHPAPRMIYSLDWLPDPRCVILSFDDGTLRLLSLLKAAYDVPVTGKPFTGTKQQGLHSYYGSSFAIWSVQVSRQTGMVAYCSADGAVLRFQLTTRAVEKDHSRNRTPHFICEYLTEEESAITIHSPASGVPFPLKKASNKSDLPLSFRAILSDSIESNEGNHKTATATASENEALAIYHDNDVSVDSGSEDTLMSMKKKNQTQSKCKKKEVDSQALECSDEPNDAQTKTDELPGSGDNFETFPPKSVALHRVRWNMNTGSERWLCYGGEAGIIRCQEIVLSDFDKKLMRKK</sequence>
<dbReference type="PANTHER" id="PTHR15052:SF2">
    <property type="entry name" value="GENERAL TRANSCRIPTION FACTOR 3C POLYPEPTIDE 2"/>
    <property type="match status" value="1"/>
</dbReference>
<dbReference type="InterPro" id="IPR001680">
    <property type="entry name" value="WD40_rpt"/>
</dbReference>
<dbReference type="AlphaFoldDB" id="A0A6J1CU50"/>
<dbReference type="RefSeq" id="XP_022144681.1">
    <property type="nucleotide sequence ID" value="XM_022288989.1"/>
</dbReference>
<dbReference type="InterPro" id="IPR036322">
    <property type="entry name" value="WD40_repeat_dom_sf"/>
</dbReference>
<dbReference type="Gene3D" id="2.130.10.10">
    <property type="entry name" value="YVTN repeat-like/Quinoprotein amine dehydrogenase"/>
    <property type="match status" value="1"/>
</dbReference>
<dbReference type="GeneID" id="111014310"/>
<evidence type="ECO:0000256" key="3">
    <source>
        <dbReference type="ARBA" id="ARBA00023242"/>
    </source>
</evidence>
<keyword evidence="2" id="KW-0804">Transcription</keyword>
<dbReference type="GO" id="GO:0006383">
    <property type="term" value="P:transcription by RNA polymerase III"/>
    <property type="evidence" value="ECO:0007669"/>
    <property type="project" value="TreeGrafter"/>
</dbReference>
<name>A0A6J1CU50_MOMCH</name>
<dbReference type="InterPro" id="IPR015943">
    <property type="entry name" value="WD40/YVTN_repeat-like_dom_sf"/>
</dbReference>
<gene>
    <name evidence="6" type="primary">LOC111014310</name>
</gene>
<evidence type="ECO:0000313" key="6">
    <source>
        <dbReference type="RefSeq" id="XP_022144681.1"/>
    </source>
</evidence>
<feature type="region of interest" description="Disordered" evidence="4">
    <location>
        <begin position="836"/>
        <end position="866"/>
    </location>
</feature>
<keyword evidence="3" id="KW-0539">Nucleus</keyword>
<feature type="compositionally biased region" description="Basic residues" evidence="4">
    <location>
        <begin position="268"/>
        <end position="280"/>
    </location>
</feature>
<dbReference type="PANTHER" id="PTHR15052">
    <property type="entry name" value="RNA POLYMERASE III TRANSCRIPTION INITIATION FACTOR COMPLEX SUBUNIT"/>
    <property type="match status" value="1"/>
</dbReference>
<keyword evidence="5" id="KW-1185">Reference proteome</keyword>
<comment type="subcellular location">
    <subcellularLocation>
        <location evidence="1">Nucleus</location>
    </subcellularLocation>
</comment>
<dbReference type="InterPro" id="IPR017956">
    <property type="entry name" value="AT_hook_DNA-bd_motif"/>
</dbReference>
<dbReference type="GO" id="GO:0000127">
    <property type="term" value="C:transcription factor TFIIIC complex"/>
    <property type="evidence" value="ECO:0007669"/>
    <property type="project" value="TreeGrafter"/>
</dbReference>
<dbReference type="SUPFAM" id="SSF50978">
    <property type="entry name" value="WD40 repeat-like"/>
    <property type="match status" value="1"/>
</dbReference>
<feature type="region of interest" description="Disordered" evidence="4">
    <location>
        <begin position="242"/>
        <end position="310"/>
    </location>
</feature>
<evidence type="ECO:0000256" key="4">
    <source>
        <dbReference type="SAM" id="MobiDB-lite"/>
    </source>
</evidence>
<feature type="region of interest" description="Disordered" evidence="4">
    <location>
        <begin position="1"/>
        <end position="62"/>
    </location>
</feature>
<evidence type="ECO:0000256" key="2">
    <source>
        <dbReference type="ARBA" id="ARBA00023163"/>
    </source>
</evidence>
<dbReference type="SMART" id="SM00320">
    <property type="entry name" value="WD40"/>
    <property type="match status" value="5"/>
</dbReference>
<protein>
    <submittedName>
        <fullName evidence="6">Uncharacterized protein LOC111014310 isoform X1</fullName>
    </submittedName>
</protein>
<dbReference type="Proteomes" id="UP000504603">
    <property type="component" value="Unplaced"/>
</dbReference>
<dbReference type="GO" id="GO:0005634">
    <property type="term" value="C:nucleus"/>
    <property type="evidence" value="ECO:0007669"/>
    <property type="project" value="UniProtKB-SubCell"/>
</dbReference>
<dbReference type="PRINTS" id="PR00929">
    <property type="entry name" value="ATHOOK"/>
</dbReference>
<organism evidence="5 6">
    <name type="scientific">Momordica charantia</name>
    <name type="common">Bitter gourd</name>
    <name type="synonym">Balsam pear</name>
    <dbReference type="NCBI Taxonomy" id="3673"/>
    <lineage>
        <taxon>Eukaryota</taxon>
        <taxon>Viridiplantae</taxon>
        <taxon>Streptophyta</taxon>
        <taxon>Embryophyta</taxon>
        <taxon>Tracheophyta</taxon>
        <taxon>Spermatophyta</taxon>
        <taxon>Magnoliopsida</taxon>
        <taxon>eudicotyledons</taxon>
        <taxon>Gunneridae</taxon>
        <taxon>Pentapetalae</taxon>
        <taxon>rosids</taxon>
        <taxon>fabids</taxon>
        <taxon>Cucurbitales</taxon>
        <taxon>Cucurbitaceae</taxon>
        <taxon>Momordiceae</taxon>
        <taxon>Momordica</taxon>
    </lineage>
</organism>
<dbReference type="OrthoDB" id="4703at2759"/>
<accession>A0A6J1CU50</accession>
<proteinExistence type="predicted"/>